<dbReference type="EMBL" id="OCNH01000001">
    <property type="protein sequence ID" value="SOD79281.1"/>
    <property type="molecule type" value="Genomic_DNA"/>
</dbReference>
<dbReference type="OrthoDB" id="2088152at2"/>
<gene>
    <name evidence="1" type="ORF">SAMN06269250_0892</name>
</gene>
<dbReference type="InterPro" id="IPR011009">
    <property type="entry name" value="Kinase-like_dom_sf"/>
</dbReference>
<dbReference type="AlphaFoldDB" id="A0A286F7S3"/>
<dbReference type="Proteomes" id="UP000219452">
    <property type="component" value="Unassembled WGS sequence"/>
</dbReference>
<sequence length="534" mass="61208">MTKSATYTTDIDQLRRGLHTIGIPVAVESSADFTYPINSYLYRNPDGSIRWLWPVAAKEPDFLRFYQVDSQRAQVFVWVVRLLFRLGLGRWVAHDRLTLYTSESGNQLVRQSQIKRWALFTGVAGPNRKLVIWHCMRSGKRYLTKIAVGSAALSGLRQEARALRQLQQTPFLQVNTPALTAYSLRFVTTGFLIQEDIGVTCMPQTNQLAQLPEHILQEIFSRNWHTQPLYQTRFWRQAHQNLSALRTANDPRIPAGLLDKLDLLMQSLNDQMTVPIAAAHGNFTPWTILLSGRQVSVVDWERYAEELPGLYDLFHFLYQSATRINNQDYSTTRHLIDATLNRPEWKLFRETYQLDTGLAEILYLAYTVTATLQDYSQQMDWSEQVSGQLTTWSDALTHWLNRQEVSSDHQLLFQDVAFWLHQQPNGTLTATSYTGLVPDAVDLCVPQSTALQLAYYLQHHSLTHELVSKPGEGMNQLYIRCLDNSTLRINLNWQVKPGKLSVWSLSGSRLGTTLVGLKYLTSKSVKRTFTYFIA</sequence>
<accession>A0A286F7S3</accession>
<evidence type="ECO:0000313" key="1">
    <source>
        <dbReference type="EMBL" id="SOD79281.1"/>
    </source>
</evidence>
<evidence type="ECO:0008006" key="3">
    <source>
        <dbReference type="Google" id="ProtNLM"/>
    </source>
</evidence>
<evidence type="ECO:0000313" key="2">
    <source>
        <dbReference type="Proteomes" id="UP000219452"/>
    </source>
</evidence>
<keyword evidence="2" id="KW-1185">Reference proteome</keyword>
<proteinExistence type="predicted"/>
<dbReference type="RefSeq" id="WP_097124566.1">
    <property type="nucleotide sequence ID" value="NZ_OCNH01000001.1"/>
</dbReference>
<organism evidence="1 2">
    <name type="scientific">Spirosoma fluviale</name>
    <dbReference type="NCBI Taxonomy" id="1597977"/>
    <lineage>
        <taxon>Bacteria</taxon>
        <taxon>Pseudomonadati</taxon>
        <taxon>Bacteroidota</taxon>
        <taxon>Cytophagia</taxon>
        <taxon>Cytophagales</taxon>
        <taxon>Cytophagaceae</taxon>
        <taxon>Spirosoma</taxon>
    </lineage>
</organism>
<dbReference type="SUPFAM" id="SSF56112">
    <property type="entry name" value="Protein kinase-like (PK-like)"/>
    <property type="match status" value="1"/>
</dbReference>
<protein>
    <recommendedName>
        <fullName evidence="3">Phosphotransferase enzyme family protein</fullName>
    </recommendedName>
</protein>
<reference evidence="2" key="1">
    <citation type="submission" date="2017-09" db="EMBL/GenBank/DDBJ databases">
        <authorList>
            <person name="Varghese N."/>
            <person name="Submissions S."/>
        </authorList>
    </citation>
    <scope>NUCLEOTIDE SEQUENCE [LARGE SCALE GENOMIC DNA]</scope>
    <source>
        <strain evidence="2">DSM 29961</strain>
    </source>
</reference>
<name>A0A286F7S3_9BACT</name>